<evidence type="ECO:0000313" key="3">
    <source>
        <dbReference type="EMBL" id="RXZ86250.1"/>
    </source>
</evidence>
<comment type="caution">
    <text evidence="3">The sequence shown here is derived from an EMBL/GenBank/DDBJ whole genome shotgun (WGS) entry which is preliminary data.</text>
</comment>
<protein>
    <submittedName>
        <fullName evidence="3">N-acetyltransferase</fullName>
    </submittedName>
</protein>
<evidence type="ECO:0000313" key="2">
    <source>
        <dbReference type="EMBL" id="NYD65911.1"/>
    </source>
</evidence>
<feature type="domain" description="N-acetyltransferase" evidence="1">
    <location>
        <begin position="6"/>
        <end position="93"/>
    </location>
</feature>
<dbReference type="SUPFAM" id="SSF55729">
    <property type="entry name" value="Acyl-CoA N-acyltransferases (Nat)"/>
    <property type="match status" value="1"/>
</dbReference>
<dbReference type="Gene3D" id="3.40.630.30">
    <property type="match status" value="1"/>
</dbReference>
<dbReference type="Proteomes" id="UP000292686">
    <property type="component" value="Unassembled WGS sequence"/>
</dbReference>
<evidence type="ECO:0000259" key="1">
    <source>
        <dbReference type="PROSITE" id="PS51729"/>
    </source>
</evidence>
<dbReference type="EMBL" id="JACCBI010000001">
    <property type="protein sequence ID" value="NYD65911.1"/>
    <property type="molecule type" value="Genomic_DNA"/>
</dbReference>
<accession>A0A4Q2MB09</accession>
<dbReference type="InterPro" id="IPR031165">
    <property type="entry name" value="GNAT_YJDJ"/>
</dbReference>
<dbReference type="OrthoDB" id="5405911at2"/>
<dbReference type="InterPro" id="IPR016181">
    <property type="entry name" value="Acyl_CoA_acyltransferase"/>
</dbReference>
<gene>
    <name evidence="2" type="ORF">BJ972_000430</name>
    <name evidence="3" type="ORF">ESP50_10840</name>
</gene>
<sequence>MSKRFAHEPDASRFAYYDDETLLSTLDYVEREGAISLTRAFTSPPQRGHGYAGDLVEWAVGQIESSSSRRIVPMCWYVGAWFDDHPEKTALLSR</sequence>
<reference evidence="2 5" key="2">
    <citation type="submission" date="2020-07" db="EMBL/GenBank/DDBJ databases">
        <title>Sequencing the genomes of 1000 actinobacteria strains.</title>
        <authorList>
            <person name="Klenk H.-P."/>
        </authorList>
    </citation>
    <scope>NUCLEOTIDE SEQUENCE [LARGE SCALE GENOMIC DNA]</scope>
    <source>
        <strain evidence="2 5">DSM 23870</strain>
    </source>
</reference>
<dbReference type="RefSeq" id="WP_129175004.1">
    <property type="nucleotide sequence ID" value="NZ_JACCBI010000001.1"/>
</dbReference>
<dbReference type="PROSITE" id="PS51729">
    <property type="entry name" value="GNAT_YJDJ"/>
    <property type="match status" value="1"/>
</dbReference>
<reference evidence="3 4" key="1">
    <citation type="submission" date="2019-01" db="EMBL/GenBank/DDBJ databases">
        <title>Agromyces.</title>
        <authorList>
            <person name="Li J."/>
        </authorList>
    </citation>
    <scope>NUCLEOTIDE SEQUENCE [LARGE SCALE GENOMIC DNA]</scope>
    <source>
        <strain evidence="3 4">DSM 23870</strain>
    </source>
</reference>
<dbReference type="GO" id="GO:0016740">
    <property type="term" value="F:transferase activity"/>
    <property type="evidence" value="ECO:0007669"/>
    <property type="project" value="UniProtKB-KW"/>
</dbReference>
<name>A0A4Q2MB09_9MICO</name>
<keyword evidence="4" id="KW-1185">Reference proteome</keyword>
<evidence type="ECO:0000313" key="5">
    <source>
        <dbReference type="Proteomes" id="UP000581087"/>
    </source>
</evidence>
<dbReference type="AlphaFoldDB" id="A0A4Q2MB09"/>
<dbReference type="EMBL" id="SDPM01000005">
    <property type="protein sequence ID" value="RXZ86250.1"/>
    <property type="molecule type" value="Genomic_DNA"/>
</dbReference>
<organism evidence="3 4">
    <name type="scientific">Agromyces atrinae</name>
    <dbReference type="NCBI Taxonomy" id="592376"/>
    <lineage>
        <taxon>Bacteria</taxon>
        <taxon>Bacillati</taxon>
        <taxon>Actinomycetota</taxon>
        <taxon>Actinomycetes</taxon>
        <taxon>Micrococcales</taxon>
        <taxon>Microbacteriaceae</taxon>
        <taxon>Agromyces</taxon>
    </lineage>
</organism>
<dbReference type="Pfam" id="PF14542">
    <property type="entry name" value="Acetyltransf_CG"/>
    <property type="match status" value="1"/>
</dbReference>
<evidence type="ECO:0000313" key="4">
    <source>
        <dbReference type="Proteomes" id="UP000292686"/>
    </source>
</evidence>
<proteinExistence type="predicted"/>
<keyword evidence="3" id="KW-0808">Transferase</keyword>
<dbReference type="Proteomes" id="UP000581087">
    <property type="component" value="Unassembled WGS sequence"/>
</dbReference>